<dbReference type="FunFam" id="1.20.140.40:FF:000010">
    <property type="entry name" value="Pectinesterase"/>
    <property type="match status" value="1"/>
</dbReference>
<keyword evidence="10" id="KW-1185">Reference proteome</keyword>
<keyword evidence="7" id="KW-0325">Glycoprotein</keyword>
<name>A0A5N6RL57_9ROSI</name>
<keyword evidence="6" id="KW-1015">Disulfide bond</keyword>
<reference evidence="9 10" key="1">
    <citation type="submission" date="2019-06" db="EMBL/GenBank/DDBJ databases">
        <title>A chromosomal-level reference genome of Carpinus fangiana (Coryloideae, Betulaceae).</title>
        <authorList>
            <person name="Yang X."/>
            <person name="Wang Z."/>
            <person name="Zhang L."/>
            <person name="Hao G."/>
            <person name="Liu J."/>
            <person name="Yang Y."/>
        </authorList>
    </citation>
    <scope>NUCLEOTIDE SEQUENCE [LARGE SCALE GENOMIC DNA]</scope>
    <source>
        <strain evidence="9">Cfa_2016G</strain>
        <tissue evidence="9">Leaf</tissue>
    </source>
</reference>
<dbReference type="GO" id="GO:0030599">
    <property type="term" value="F:pectinesterase activity"/>
    <property type="evidence" value="ECO:0007669"/>
    <property type="project" value="UniProtKB-EC"/>
</dbReference>
<comment type="subcellular location">
    <subcellularLocation>
        <location evidence="1">Secreted</location>
        <location evidence="1">Cell wall</location>
    </subcellularLocation>
</comment>
<dbReference type="SUPFAM" id="SSF101148">
    <property type="entry name" value="Plant invertase/pectin methylesterase inhibitor"/>
    <property type="match status" value="1"/>
</dbReference>
<evidence type="ECO:0000256" key="1">
    <source>
        <dbReference type="ARBA" id="ARBA00004191"/>
    </source>
</evidence>
<evidence type="ECO:0000256" key="4">
    <source>
        <dbReference type="ARBA" id="ARBA00013229"/>
    </source>
</evidence>
<evidence type="ECO:0000256" key="7">
    <source>
        <dbReference type="ARBA" id="ARBA00023180"/>
    </source>
</evidence>
<protein>
    <recommendedName>
        <fullName evidence="4">pectinesterase</fullName>
        <ecNumber evidence="4">3.1.1.11</ecNumber>
    </recommendedName>
</protein>
<keyword evidence="5" id="KW-0964">Secreted</keyword>
<dbReference type="NCBIfam" id="TIGR01614">
    <property type="entry name" value="PME_inhib"/>
    <property type="match status" value="1"/>
</dbReference>
<dbReference type="PANTHER" id="PTHR31707">
    <property type="entry name" value="PECTINESTERASE"/>
    <property type="match status" value="1"/>
</dbReference>
<dbReference type="AlphaFoldDB" id="A0A5N6RL57"/>
<dbReference type="Gene3D" id="1.20.140.40">
    <property type="entry name" value="Invertase/pectin methylesterase inhibitor family protein"/>
    <property type="match status" value="1"/>
</dbReference>
<evidence type="ECO:0000256" key="6">
    <source>
        <dbReference type="ARBA" id="ARBA00023157"/>
    </source>
</evidence>
<evidence type="ECO:0000256" key="5">
    <source>
        <dbReference type="ARBA" id="ARBA00022512"/>
    </source>
</evidence>
<dbReference type="InterPro" id="IPR006501">
    <property type="entry name" value="Pectinesterase_inhib_dom"/>
</dbReference>
<dbReference type="Proteomes" id="UP000327013">
    <property type="component" value="Chromosome 7"/>
</dbReference>
<dbReference type="InterPro" id="IPR035513">
    <property type="entry name" value="Invertase/methylesterase_inhib"/>
</dbReference>
<dbReference type="InterPro" id="IPR012334">
    <property type="entry name" value="Pectin_lyas_fold"/>
</dbReference>
<comment type="similarity">
    <text evidence="3">In the C-terminal section; belongs to the pectinesterase family.</text>
</comment>
<evidence type="ECO:0000256" key="2">
    <source>
        <dbReference type="ARBA" id="ARBA00006027"/>
    </source>
</evidence>
<gene>
    <name evidence="9" type="ORF">FH972_017737</name>
</gene>
<organism evidence="9 10">
    <name type="scientific">Carpinus fangiana</name>
    <dbReference type="NCBI Taxonomy" id="176857"/>
    <lineage>
        <taxon>Eukaryota</taxon>
        <taxon>Viridiplantae</taxon>
        <taxon>Streptophyta</taxon>
        <taxon>Embryophyta</taxon>
        <taxon>Tracheophyta</taxon>
        <taxon>Spermatophyta</taxon>
        <taxon>Magnoliopsida</taxon>
        <taxon>eudicotyledons</taxon>
        <taxon>Gunneridae</taxon>
        <taxon>Pentapetalae</taxon>
        <taxon>rosids</taxon>
        <taxon>fabids</taxon>
        <taxon>Fagales</taxon>
        <taxon>Betulaceae</taxon>
        <taxon>Carpinus</taxon>
    </lineage>
</organism>
<proteinExistence type="inferred from homology"/>
<dbReference type="SMART" id="SM00856">
    <property type="entry name" value="PMEI"/>
    <property type="match status" value="1"/>
</dbReference>
<dbReference type="Pfam" id="PF04043">
    <property type="entry name" value="PMEI"/>
    <property type="match status" value="1"/>
</dbReference>
<evidence type="ECO:0000259" key="8">
    <source>
        <dbReference type="SMART" id="SM00856"/>
    </source>
</evidence>
<dbReference type="OrthoDB" id="2019149at2759"/>
<evidence type="ECO:0000256" key="3">
    <source>
        <dbReference type="ARBA" id="ARBA00007786"/>
    </source>
</evidence>
<feature type="domain" description="Pectinesterase inhibitor" evidence="8">
    <location>
        <begin position="67"/>
        <end position="222"/>
    </location>
</feature>
<dbReference type="EC" id="3.1.1.11" evidence="4"/>
<evidence type="ECO:0000313" key="9">
    <source>
        <dbReference type="EMBL" id="KAE8099783.1"/>
    </source>
</evidence>
<evidence type="ECO:0000313" key="10">
    <source>
        <dbReference type="Proteomes" id="UP000327013"/>
    </source>
</evidence>
<dbReference type="GO" id="GO:0004857">
    <property type="term" value="F:enzyme inhibitor activity"/>
    <property type="evidence" value="ECO:0007669"/>
    <property type="project" value="InterPro"/>
</dbReference>
<dbReference type="EMBL" id="CM017327">
    <property type="protein sequence ID" value="KAE8099783.1"/>
    <property type="molecule type" value="Genomic_DNA"/>
</dbReference>
<dbReference type="Gene3D" id="2.160.20.10">
    <property type="entry name" value="Single-stranded right-handed beta-helix, Pectin lyase-like"/>
    <property type="match status" value="1"/>
</dbReference>
<comment type="similarity">
    <text evidence="2">In the N-terminal section; belongs to the PMEI family.</text>
</comment>
<dbReference type="CDD" id="cd15798">
    <property type="entry name" value="PMEI-like_3"/>
    <property type="match status" value="1"/>
</dbReference>
<accession>A0A5N6RL57</accession>
<sequence length="362" mass="39127">MITQMITQIKEFMAEKMESGKHISVSQKSKKLFLALFATLLIVAATVGVVAGVNSRKNSGDSQLSAAAHAVLKSSCCSTLYSTIANAPGASAKLASQKDVIEASLNLTTEAVEHNFFAVKKLIKTRMNLTKREKTALHICLETIDETLDELHEAVEDLHLYPNKKSLSLHADDLKILISSAITNQETCLDGFSHDDADKHVREVLLAGEERVERMCSNALAMIKNMTDTDIANKRKTLNRKLKEDVDVDVDGTRWPEWSSAADRRLLQSSPVTPNVVAAEDGSGDHKTVSAAVAAAPENSIIHYLSQKIYIHVKEYQGGGYGRYPEGRVLLLNPSAGGSGGSMPCNCCAHVFAGGVGCPKCC</sequence>
<keyword evidence="5" id="KW-0134">Cell wall</keyword>